<dbReference type="InterPro" id="IPR031107">
    <property type="entry name" value="Small_HSP"/>
</dbReference>
<evidence type="ECO:0000313" key="4">
    <source>
        <dbReference type="EMBL" id="PCI30416.1"/>
    </source>
</evidence>
<sequence>MDQTNQHYMQAELLTLLPTMDVIETDLEMSLCMKMPGVEKDAISIQVNQNILEVHGQILAQQSNASSKRPVGRYSRSFRLSDSVDASKIAAKMESGSVTLTLPKITEATMTPSSLMVH</sequence>
<dbReference type="Pfam" id="PF00011">
    <property type="entry name" value="HSP20"/>
    <property type="match status" value="1"/>
</dbReference>
<dbReference type="PROSITE" id="PS01031">
    <property type="entry name" value="SHSP"/>
    <property type="match status" value="1"/>
</dbReference>
<dbReference type="Proteomes" id="UP000218113">
    <property type="component" value="Unassembled WGS sequence"/>
</dbReference>
<dbReference type="EMBL" id="NVSR01000005">
    <property type="protein sequence ID" value="PCI30416.1"/>
    <property type="molecule type" value="Genomic_DNA"/>
</dbReference>
<dbReference type="CDD" id="cd06464">
    <property type="entry name" value="ACD_sHsps-like"/>
    <property type="match status" value="1"/>
</dbReference>
<evidence type="ECO:0000313" key="5">
    <source>
        <dbReference type="Proteomes" id="UP000218113"/>
    </source>
</evidence>
<dbReference type="SUPFAM" id="SSF49764">
    <property type="entry name" value="HSP20-like chaperones"/>
    <property type="match status" value="1"/>
</dbReference>
<dbReference type="Gene3D" id="2.60.40.790">
    <property type="match status" value="1"/>
</dbReference>
<evidence type="ECO:0000256" key="1">
    <source>
        <dbReference type="PROSITE-ProRule" id="PRU00285"/>
    </source>
</evidence>
<gene>
    <name evidence="4" type="ORF">COB67_01855</name>
</gene>
<dbReference type="PANTHER" id="PTHR11527">
    <property type="entry name" value="HEAT-SHOCK PROTEIN 20 FAMILY MEMBER"/>
    <property type="match status" value="1"/>
</dbReference>
<feature type="domain" description="SHSP" evidence="3">
    <location>
        <begin position="11"/>
        <end position="118"/>
    </location>
</feature>
<comment type="caution">
    <text evidence="4">The sequence shown here is derived from an EMBL/GenBank/DDBJ whole genome shotgun (WGS) entry which is preliminary data.</text>
</comment>
<dbReference type="InterPro" id="IPR008978">
    <property type="entry name" value="HSP20-like_chaperone"/>
</dbReference>
<accession>A0A2A4T9W1</accession>
<evidence type="ECO:0000259" key="3">
    <source>
        <dbReference type="PROSITE" id="PS01031"/>
    </source>
</evidence>
<name>A0A2A4T9W1_9DELT</name>
<organism evidence="4 5">
    <name type="scientific">SAR324 cluster bacterium</name>
    <dbReference type="NCBI Taxonomy" id="2024889"/>
    <lineage>
        <taxon>Bacteria</taxon>
        <taxon>Deltaproteobacteria</taxon>
        <taxon>SAR324 cluster</taxon>
    </lineage>
</organism>
<comment type="similarity">
    <text evidence="1 2">Belongs to the small heat shock protein (HSP20) family.</text>
</comment>
<dbReference type="AlphaFoldDB" id="A0A2A4T9W1"/>
<dbReference type="InterPro" id="IPR002068">
    <property type="entry name" value="A-crystallin/Hsp20_dom"/>
</dbReference>
<evidence type="ECO:0000256" key="2">
    <source>
        <dbReference type="RuleBase" id="RU003616"/>
    </source>
</evidence>
<proteinExistence type="inferred from homology"/>
<reference evidence="5" key="1">
    <citation type="submission" date="2017-08" db="EMBL/GenBank/DDBJ databases">
        <title>A dynamic microbial community with high functional redundancy inhabits the cold, oxic subseafloor aquifer.</title>
        <authorList>
            <person name="Tully B.J."/>
            <person name="Wheat C.G."/>
            <person name="Glazer B.T."/>
            <person name="Huber J.A."/>
        </authorList>
    </citation>
    <scope>NUCLEOTIDE SEQUENCE [LARGE SCALE GENOMIC DNA]</scope>
</reference>
<protein>
    <recommendedName>
        <fullName evidence="3">SHSP domain-containing protein</fullName>
    </recommendedName>
</protein>